<dbReference type="PANTHER" id="PTHR43353">
    <property type="entry name" value="SUCCINATE-SEMIALDEHYDE DEHYDROGENASE, MITOCHONDRIAL"/>
    <property type="match status" value="1"/>
</dbReference>
<dbReference type="InterPro" id="IPR016163">
    <property type="entry name" value="Ald_DH_C"/>
</dbReference>
<organism evidence="4 5">
    <name type="scientific">Actinopolyspora mzabensis</name>
    <dbReference type="NCBI Taxonomy" id="995066"/>
    <lineage>
        <taxon>Bacteria</taxon>
        <taxon>Bacillati</taxon>
        <taxon>Actinomycetota</taxon>
        <taxon>Actinomycetes</taxon>
        <taxon>Actinopolysporales</taxon>
        <taxon>Actinopolysporaceae</taxon>
        <taxon>Actinopolyspora</taxon>
    </lineage>
</organism>
<evidence type="ECO:0000313" key="4">
    <source>
        <dbReference type="EMBL" id="SDJ72602.1"/>
    </source>
</evidence>
<dbReference type="InterPro" id="IPR016161">
    <property type="entry name" value="Ald_DH/histidinol_DH"/>
</dbReference>
<dbReference type="Proteomes" id="UP000199213">
    <property type="component" value="Unassembled WGS sequence"/>
</dbReference>
<evidence type="ECO:0000256" key="1">
    <source>
        <dbReference type="ARBA" id="ARBA00023002"/>
    </source>
</evidence>
<dbReference type="CDD" id="cd07129">
    <property type="entry name" value="ALDH_KGSADH"/>
    <property type="match status" value="1"/>
</dbReference>
<feature type="domain" description="Aldehyde dehydrogenase" evidence="3">
    <location>
        <begin position="14"/>
        <end position="390"/>
    </location>
</feature>
<feature type="region of interest" description="Disordered" evidence="2">
    <location>
        <begin position="471"/>
        <end position="498"/>
    </location>
</feature>
<dbReference type="AlphaFoldDB" id="A0A1G8W2S1"/>
<protein>
    <submittedName>
        <fullName evidence="4">NADP-dependent aldehyde dehydrogenase</fullName>
    </submittedName>
</protein>
<dbReference type="InterPro" id="IPR016162">
    <property type="entry name" value="Ald_DH_N"/>
</dbReference>
<dbReference type="OrthoDB" id="9770537at2"/>
<gene>
    <name evidence="4" type="ORF">SAMN04487820_101498</name>
</gene>
<dbReference type="InterPro" id="IPR015590">
    <property type="entry name" value="Aldehyde_DH_dom"/>
</dbReference>
<evidence type="ECO:0000313" key="5">
    <source>
        <dbReference type="Proteomes" id="UP000199213"/>
    </source>
</evidence>
<dbReference type="InterPro" id="IPR050740">
    <property type="entry name" value="Aldehyde_DH_Superfamily"/>
</dbReference>
<keyword evidence="1" id="KW-0560">Oxidoreductase</keyword>
<evidence type="ECO:0000259" key="3">
    <source>
        <dbReference type="Pfam" id="PF00171"/>
    </source>
</evidence>
<dbReference type="Gene3D" id="3.40.309.10">
    <property type="entry name" value="Aldehyde Dehydrogenase, Chain A, domain 2"/>
    <property type="match status" value="1"/>
</dbReference>
<dbReference type="InterPro" id="IPR044151">
    <property type="entry name" value="ALDH_KGSADH"/>
</dbReference>
<dbReference type="PANTHER" id="PTHR43353:SF3">
    <property type="entry name" value="ALDEHYDE DEHYDROGENASE-RELATED"/>
    <property type="match status" value="1"/>
</dbReference>
<name>A0A1G8W2S1_ACTMZ</name>
<dbReference type="RefSeq" id="WP_092625906.1">
    <property type="nucleotide sequence ID" value="NZ_FNFM01000001.1"/>
</dbReference>
<sequence>MTTVTIPEETDLPALERTLDAAREAAGPLAALRPSERAELLRAAADALDAATEELVSLAEGETALPRPRLTGEVGRSSGQLRMFAAALEDGGYLEPVIDTATENGRPDLRRMLVPLGPVVVFGASNFPFAFSVPGGDTASALAAGCPVVVKAHPGHPRLSERVGELLAEALRASGAPEGTLAVVHGQDAGLRALTDPRVKAATFTGSEAGGKALLEAANSRPDPIPFYGELGSLNPVFVTPAALRARGPEIVDGYVASFTLGAGQFCTKPGLLFLPSGHGERQRIVDAVERSAPAAMLNERIRDAHAAERDRLTTVPGMRVLATGPPADERVPATLLETTVPELLANSDSALTECFGPTSIVVTYENLAELRQAAEAFTGNLTATLHCEAEQPSDPDNEVVPPLLEVLRERVGRVVFNGWPTGVAVTAAMHHGGPHPATTGSVHTSVGTTALRRFLRPVCFQSTPQPLLPEELADHNPLGLPRLVDGERSTSPVRRPL</sequence>
<dbReference type="EMBL" id="FNFM01000001">
    <property type="protein sequence ID" value="SDJ72602.1"/>
    <property type="molecule type" value="Genomic_DNA"/>
</dbReference>
<dbReference type="Pfam" id="PF00171">
    <property type="entry name" value="Aldedh"/>
    <property type="match status" value="1"/>
</dbReference>
<proteinExistence type="predicted"/>
<dbReference type="GO" id="GO:0016620">
    <property type="term" value="F:oxidoreductase activity, acting on the aldehyde or oxo group of donors, NAD or NADP as acceptor"/>
    <property type="evidence" value="ECO:0007669"/>
    <property type="project" value="InterPro"/>
</dbReference>
<dbReference type="Gene3D" id="3.40.605.10">
    <property type="entry name" value="Aldehyde Dehydrogenase, Chain A, domain 1"/>
    <property type="match status" value="1"/>
</dbReference>
<reference evidence="5" key="1">
    <citation type="submission" date="2016-10" db="EMBL/GenBank/DDBJ databases">
        <authorList>
            <person name="Varghese N."/>
            <person name="Submissions S."/>
        </authorList>
    </citation>
    <scope>NUCLEOTIDE SEQUENCE [LARGE SCALE GENOMIC DNA]</scope>
    <source>
        <strain evidence="5">DSM 45460</strain>
    </source>
</reference>
<evidence type="ECO:0000256" key="2">
    <source>
        <dbReference type="SAM" id="MobiDB-lite"/>
    </source>
</evidence>
<dbReference type="SUPFAM" id="SSF53720">
    <property type="entry name" value="ALDH-like"/>
    <property type="match status" value="1"/>
</dbReference>
<accession>A0A1G8W2S1</accession>
<keyword evidence="5" id="KW-1185">Reference proteome</keyword>